<name>E0XW68_9BACT</name>
<proteinExistence type="predicted"/>
<dbReference type="AlphaFoldDB" id="E0XW68"/>
<accession>E0XW68</accession>
<reference evidence="1" key="1">
    <citation type="journal article" date="2011" name="Environ. Microbiol.">
        <title>Time-series analyses of Monterey Bay coastal microbial picoplankton using a 'genome proxy' microarray.</title>
        <authorList>
            <person name="Rich V.I."/>
            <person name="Pham V.D."/>
            <person name="Eppley J."/>
            <person name="Shi Y."/>
            <person name="DeLong E.F."/>
        </authorList>
    </citation>
    <scope>NUCLEOTIDE SEQUENCE</scope>
</reference>
<sequence length="125" mass="14171">MCPLAILTDNRRITSTREPYNWLFVVQSVCVRLILDECASSSYLVFKEPTPGPIRAPILAESLRQENLVRLPQTERLSTPICDFGRFFLGFAPNPTRPLRGDPNTPLRARWARLCEPSSSRPTEA</sequence>
<protein>
    <submittedName>
        <fullName evidence="1">Uncharacterized protein</fullName>
    </submittedName>
</protein>
<dbReference type="EMBL" id="GU474896">
    <property type="protein sequence ID" value="ADI18659.1"/>
    <property type="molecule type" value="Genomic_DNA"/>
</dbReference>
<organism evidence="1">
    <name type="scientific">uncultured Acidobacteria bacterium HF4000_26D02</name>
    <dbReference type="NCBI Taxonomy" id="710731"/>
    <lineage>
        <taxon>Bacteria</taxon>
        <taxon>Pseudomonadati</taxon>
        <taxon>Acidobacteriota</taxon>
        <taxon>environmental samples</taxon>
    </lineage>
</organism>
<evidence type="ECO:0000313" key="1">
    <source>
        <dbReference type="EMBL" id="ADI18659.1"/>
    </source>
</evidence>